<dbReference type="InterPro" id="IPR011004">
    <property type="entry name" value="Trimer_LpxA-like_sf"/>
</dbReference>
<dbReference type="PANTHER" id="PTHR43300:SF6">
    <property type="entry name" value="ACETYLTRANSFERASE YVOF-RELATED"/>
    <property type="match status" value="1"/>
</dbReference>
<dbReference type="EMBL" id="CP159992">
    <property type="protein sequence ID" value="XCP94436.1"/>
    <property type="molecule type" value="Genomic_DNA"/>
</dbReference>
<dbReference type="InterPro" id="IPR001451">
    <property type="entry name" value="Hexapep"/>
</dbReference>
<evidence type="ECO:0000256" key="2">
    <source>
        <dbReference type="ARBA" id="ARBA00022737"/>
    </source>
</evidence>
<dbReference type="SUPFAM" id="SSF51161">
    <property type="entry name" value="Trimeric LpxA-like enzymes"/>
    <property type="match status" value="1"/>
</dbReference>
<dbReference type="AlphaFoldDB" id="A0AAU8ND55"/>
<reference evidence="3" key="1">
    <citation type="submission" date="2024-05" db="EMBL/GenBank/DDBJ databases">
        <title>Draft genome assemblies of 36 bacteria isolated from hibernating arctic ground squirrels.</title>
        <authorList>
            <person name="McKee H."/>
            <person name="Mullen L."/>
            <person name="Drown D.M."/>
            <person name="Duddleston K.N."/>
        </authorList>
    </citation>
    <scope>NUCLEOTIDE SEQUENCE</scope>
    <source>
        <strain evidence="3">AN1007</strain>
    </source>
</reference>
<dbReference type="Gene3D" id="2.160.10.10">
    <property type="entry name" value="Hexapeptide repeat proteins"/>
    <property type="match status" value="1"/>
</dbReference>
<keyword evidence="1" id="KW-0808">Transferase</keyword>
<organism evidence="3">
    <name type="scientific">Paenibacillus sp. AN1007</name>
    <dbReference type="NCBI Taxonomy" id="3151385"/>
    <lineage>
        <taxon>Bacteria</taxon>
        <taxon>Bacillati</taxon>
        <taxon>Bacillota</taxon>
        <taxon>Bacilli</taxon>
        <taxon>Bacillales</taxon>
        <taxon>Paenibacillaceae</taxon>
        <taxon>Paenibacillus</taxon>
    </lineage>
</organism>
<dbReference type="Pfam" id="PF14602">
    <property type="entry name" value="Hexapep_2"/>
    <property type="match status" value="1"/>
</dbReference>
<sequence>MRKVTRYPVESQNALWHIYKTVSPWKGVRNFIWIQLSRYCPVLPLKNWIYRRMLGMKVGDHTAFGLMVMVDVFFPEKITIGENSVIGYNTTILAHEYLIKEYRLGEVIIGDNVLIGANTTILPGITIGDGAVVAAGAVVHKNVAPGAFVGGNPLRDLSRPADLPEEMVFKTDEPSQRKVH</sequence>
<keyword evidence="2" id="KW-0677">Repeat</keyword>
<dbReference type="InterPro" id="IPR050179">
    <property type="entry name" value="Trans_hexapeptide_repeat"/>
</dbReference>
<dbReference type="InterPro" id="IPR018357">
    <property type="entry name" value="Hexapep_transf_CS"/>
</dbReference>
<evidence type="ECO:0000256" key="1">
    <source>
        <dbReference type="ARBA" id="ARBA00022679"/>
    </source>
</evidence>
<dbReference type="GO" id="GO:0016740">
    <property type="term" value="F:transferase activity"/>
    <property type="evidence" value="ECO:0007669"/>
    <property type="project" value="UniProtKB-KW"/>
</dbReference>
<dbReference type="PANTHER" id="PTHR43300">
    <property type="entry name" value="ACETYLTRANSFERASE"/>
    <property type="match status" value="1"/>
</dbReference>
<dbReference type="RefSeq" id="WP_342553674.1">
    <property type="nucleotide sequence ID" value="NZ_CP159992.1"/>
</dbReference>
<evidence type="ECO:0000313" key="3">
    <source>
        <dbReference type="EMBL" id="XCP94436.1"/>
    </source>
</evidence>
<accession>A0AAU8ND55</accession>
<protein>
    <submittedName>
        <fullName evidence="3">DapH/DapD/GlmU-related protein</fullName>
    </submittedName>
</protein>
<proteinExistence type="predicted"/>
<name>A0AAU8ND55_9BACL</name>
<gene>
    <name evidence="3" type="ORF">ABXS70_25425</name>
</gene>
<dbReference type="PROSITE" id="PS00101">
    <property type="entry name" value="HEXAPEP_TRANSFERASES"/>
    <property type="match status" value="1"/>
</dbReference>